<keyword evidence="1" id="KW-1185">Reference proteome</keyword>
<proteinExistence type="predicted"/>
<reference evidence="2" key="1">
    <citation type="submission" date="2022-11" db="UniProtKB">
        <authorList>
            <consortium name="WormBaseParasite"/>
        </authorList>
    </citation>
    <scope>IDENTIFICATION</scope>
</reference>
<dbReference type="Proteomes" id="UP000887578">
    <property type="component" value="Unplaced"/>
</dbReference>
<evidence type="ECO:0000313" key="1">
    <source>
        <dbReference type="Proteomes" id="UP000887578"/>
    </source>
</evidence>
<sequence>MDDEMDEEQNPPKPKQPREYAMQKYVNKSYFTFDLFGKQTGMMHEIAGNMSKVFTSRKWKDYQKWIKVNHMINGTVVPVKGKSSEKFASCDTKNLLQYRFNGNGYINLHIEFLKALFGETPGKAQRDLWSYVAAPQVAHIHKYVVVLGYMFVVQPGLCVRLVKKLLVNNLTFSFSKS</sequence>
<evidence type="ECO:0000313" key="2">
    <source>
        <dbReference type="WBParaSite" id="PDA_v2.g4324.t1"/>
    </source>
</evidence>
<dbReference type="WBParaSite" id="PDA_v2.g4324.t1">
    <property type="protein sequence ID" value="PDA_v2.g4324.t1"/>
    <property type="gene ID" value="PDA_v2.g4324"/>
</dbReference>
<accession>A0A914QRW0</accession>
<dbReference type="AlphaFoldDB" id="A0A914QRW0"/>
<name>A0A914QRW0_9BILA</name>
<organism evidence="1 2">
    <name type="scientific">Panagrolaimus davidi</name>
    <dbReference type="NCBI Taxonomy" id="227884"/>
    <lineage>
        <taxon>Eukaryota</taxon>
        <taxon>Metazoa</taxon>
        <taxon>Ecdysozoa</taxon>
        <taxon>Nematoda</taxon>
        <taxon>Chromadorea</taxon>
        <taxon>Rhabditida</taxon>
        <taxon>Tylenchina</taxon>
        <taxon>Panagrolaimomorpha</taxon>
        <taxon>Panagrolaimoidea</taxon>
        <taxon>Panagrolaimidae</taxon>
        <taxon>Panagrolaimus</taxon>
    </lineage>
</organism>
<protein>
    <submittedName>
        <fullName evidence="2">Uncharacterized protein</fullName>
    </submittedName>
</protein>